<comment type="subcellular location">
    <subcellularLocation>
        <location evidence="1">Cytoplasm</location>
    </subcellularLocation>
</comment>
<organism evidence="7">
    <name type="scientific">mine drainage metagenome</name>
    <dbReference type="NCBI Taxonomy" id="410659"/>
    <lineage>
        <taxon>unclassified sequences</taxon>
        <taxon>metagenomes</taxon>
        <taxon>ecological metagenomes</taxon>
    </lineage>
</organism>
<evidence type="ECO:0000256" key="6">
    <source>
        <dbReference type="ARBA" id="ARBA00022825"/>
    </source>
</evidence>
<evidence type="ECO:0000256" key="5">
    <source>
        <dbReference type="ARBA" id="ARBA00022801"/>
    </source>
</evidence>
<reference evidence="7" key="2">
    <citation type="journal article" date="2014" name="ISME J.">
        <title>Microbial stratification in low pH oxic and suboxic macroscopic growths along an acid mine drainage.</title>
        <authorList>
            <person name="Mendez-Garcia C."/>
            <person name="Mesa V."/>
            <person name="Sprenger R.R."/>
            <person name="Richter M."/>
            <person name="Diez M.S."/>
            <person name="Solano J."/>
            <person name="Bargiela R."/>
            <person name="Golyshina O.V."/>
            <person name="Manteca A."/>
            <person name="Ramos J.L."/>
            <person name="Gallego J.R."/>
            <person name="Llorente I."/>
            <person name="Martins Dos Santos V.A."/>
            <person name="Jensen O.N."/>
            <person name="Pelaez A.I."/>
            <person name="Sanchez J."/>
            <person name="Ferrer M."/>
        </authorList>
    </citation>
    <scope>NUCLEOTIDE SEQUENCE</scope>
</reference>
<feature type="non-terminal residue" evidence="7">
    <location>
        <position position="97"/>
    </location>
</feature>
<dbReference type="Gene3D" id="2.120.10.60">
    <property type="entry name" value="Tricorn protease N-terminal domain"/>
    <property type="match status" value="1"/>
</dbReference>
<keyword evidence="3" id="KW-0963">Cytoplasm</keyword>
<dbReference type="InterPro" id="IPR011659">
    <property type="entry name" value="WD40"/>
</dbReference>
<name>T1A683_9ZZZZ</name>
<dbReference type="PANTHER" id="PTHR43253:SF1">
    <property type="entry name" value="TRICORN PROTEASE HOMOLOG 2-RELATED"/>
    <property type="match status" value="1"/>
</dbReference>
<evidence type="ECO:0000313" key="7">
    <source>
        <dbReference type="EMBL" id="EQD36394.1"/>
    </source>
</evidence>
<dbReference type="PANTHER" id="PTHR43253">
    <property type="entry name" value="TRICORN PROTEASE HOMOLOG 2-RELATED"/>
    <property type="match status" value="1"/>
</dbReference>
<accession>T1A683</accession>
<dbReference type="GO" id="GO:0008236">
    <property type="term" value="F:serine-type peptidase activity"/>
    <property type="evidence" value="ECO:0007669"/>
    <property type="project" value="UniProtKB-KW"/>
</dbReference>
<gene>
    <name evidence="7" type="ORF">B1B_16531</name>
</gene>
<evidence type="ECO:0000256" key="2">
    <source>
        <dbReference type="ARBA" id="ARBA00008524"/>
    </source>
</evidence>
<dbReference type="GO" id="GO:0005737">
    <property type="term" value="C:cytoplasm"/>
    <property type="evidence" value="ECO:0007669"/>
    <property type="project" value="UniProtKB-SubCell"/>
</dbReference>
<comment type="caution">
    <text evidence="7">The sequence shown here is derived from an EMBL/GenBank/DDBJ whole genome shotgun (WGS) entry which is preliminary data.</text>
</comment>
<dbReference type="EMBL" id="AUZY01010998">
    <property type="protein sequence ID" value="EQD36394.1"/>
    <property type="molecule type" value="Genomic_DNA"/>
</dbReference>
<proteinExistence type="inferred from homology"/>
<keyword evidence="6" id="KW-0720">Serine protease</keyword>
<dbReference type="GO" id="GO:0006508">
    <property type="term" value="P:proteolysis"/>
    <property type="evidence" value="ECO:0007669"/>
    <property type="project" value="UniProtKB-KW"/>
</dbReference>
<reference evidence="7" key="1">
    <citation type="submission" date="2013-08" db="EMBL/GenBank/DDBJ databases">
        <authorList>
            <person name="Mendez C."/>
            <person name="Richter M."/>
            <person name="Ferrer M."/>
            <person name="Sanchez J."/>
        </authorList>
    </citation>
    <scope>NUCLEOTIDE SEQUENCE</scope>
</reference>
<dbReference type="InterPro" id="IPR012393">
    <property type="entry name" value="Tricorn_protease"/>
</dbReference>
<evidence type="ECO:0000256" key="4">
    <source>
        <dbReference type="ARBA" id="ARBA00022670"/>
    </source>
</evidence>
<comment type="similarity">
    <text evidence="2">Belongs to the peptidase S41B family.</text>
</comment>
<keyword evidence="5" id="KW-0378">Hydrolase</keyword>
<keyword evidence="4 7" id="KW-0645">Protease</keyword>
<evidence type="ECO:0000256" key="3">
    <source>
        <dbReference type="ARBA" id="ARBA00022490"/>
    </source>
</evidence>
<evidence type="ECO:0000256" key="1">
    <source>
        <dbReference type="ARBA" id="ARBA00004496"/>
    </source>
</evidence>
<sequence length="97" mass="10660">MLLSNLGTITSPRISPDGSKIAFRSTKGLDSVVSEVYVISIKSGELKRVTYFGTSGTNVVAWESERTILVVSDEGSPFMRETLPFRVDVNTLAYEQL</sequence>
<dbReference type="Pfam" id="PF07676">
    <property type="entry name" value="PD40"/>
    <property type="match status" value="1"/>
</dbReference>
<dbReference type="SUPFAM" id="SSF69304">
    <property type="entry name" value="Tricorn protease N-terminal domain"/>
    <property type="match status" value="1"/>
</dbReference>
<dbReference type="AlphaFoldDB" id="T1A683"/>
<protein>
    <submittedName>
        <fullName evidence="7">Tricorn protease</fullName>
    </submittedName>
</protein>